<accession>A0ABT0GR08</accession>
<evidence type="ECO:0000313" key="3">
    <source>
        <dbReference type="Proteomes" id="UP001431221"/>
    </source>
</evidence>
<gene>
    <name evidence="2" type="ORF">M0H32_06115</name>
</gene>
<comment type="caution">
    <text evidence="2">The sequence shown here is derived from an EMBL/GenBank/DDBJ whole genome shotgun (WGS) entry which is preliminary data.</text>
</comment>
<dbReference type="Proteomes" id="UP001431221">
    <property type="component" value="Unassembled WGS sequence"/>
</dbReference>
<protein>
    <submittedName>
        <fullName evidence="2">Uncharacterized protein</fullName>
    </submittedName>
</protein>
<name>A0ABT0GR08_9HYPH</name>
<sequence>MTKSVSTDPAGLPKWKQSEPAPISVPAPDPFNFMNRALENWDDEGGAPAQDSMHSEYGKRVESDGSWTIYHVFSGIPATIGGNLMQDMNAKDALDQMTKTNAGNSTRRAAREKILKARFLATWWVRLTKYF</sequence>
<organism evidence="2 3">
    <name type="scientific">Roseibium sediminicola</name>
    <dbReference type="NCBI Taxonomy" id="2933272"/>
    <lineage>
        <taxon>Bacteria</taxon>
        <taxon>Pseudomonadati</taxon>
        <taxon>Pseudomonadota</taxon>
        <taxon>Alphaproteobacteria</taxon>
        <taxon>Hyphomicrobiales</taxon>
        <taxon>Stappiaceae</taxon>
        <taxon>Roseibium</taxon>
    </lineage>
</organism>
<evidence type="ECO:0000313" key="2">
    <source>
        <dbReference type="EMBL" id="MCK7611726.1"/>
    </source>
</evidence>
<proteinExistence type="predicted"/>
<dbReference type="EMBL" id="JALNMJ010000003">
    <property type="protein sequence ID" value="MCK7611726.1"/>
    <property type="molecule type" value="Genomic_DNA"/>
</dbReference>
<reference evidence="2" key="1">
    <citation type="submission" date="2022-04" db="EMBL/GenBank/DDBJ databases">
        <title>Roseibium sp. CAU 1639 isolated from mud.</title>
        <authorList>
            <person name="Kim W."/>
        </authorList>
    </citation>
    <scope>NUCLEOTIDE SEQUENCE</scope>
    <source>
        <strain evidence="2">CAU 1639</strain>
    </source>
</reference>
<keyword evidence="3" id="KW-1185">Reference proteome</keyword>
<feature type="region of interest" description="Disordered" evidence="1">
    <location>
        <begin position="1"/>
        <end position="29"/>
    </location>
</feature>
<evidence type="ECO:0000256" key="1">
    <source>
        <dbReference type="SAM" id="MobiDB-lite"/>
    </source>
</evidence>
<dbReference type="RefSeq" id="WP_248152154.1">
    <property type="nucleotide sequence ID" value="NZ_JALNMJ010000003.1"/>
</dbReference>